<dbReference type="AlphaFoldDB" id="A0A1Y2A8Y4"/>
<protein>
    <submittedName>
        <fullName evidence="1">Uncharacterized protein</fullName>
    </submittedName>
</protein>
<evidence type="ECO:0000313" key="1">
    <source>
        <dbReference type="EMBL" id="ORY18983.1"/>
    </source>
</evidence>
<comment type="caution">
    <text evidence="1">The sequence shown here is derived from an EMBL/GenBank/DDBJ whole genome shotgun (WGS) entry which is preliminary data.</text>
</comment>
<dbReference type="Proteomes" id="UP000193144">
    <property type="component" value="Unassembled WGS sequence"/>
</dbReference>
<accession>A0A1Y2A8Y4</accession>
<evidence type="ECO:0000313" key="2">
    <source>
        <dbReference type="Proteomes" id="UP000193144"/>
    </source>
</evidence>
<sequence>MRCSPVRSRHPPWLHVAGQSLEGLARLNWSHDYQNKLPGVCYLCSLDNLCWYDTACGNEESTGQAWVAADLRQQCSRAPRGDRVWREIMFWKAGERREGITPALML</sequence>
<keyword evidence="2" id="KW-1185">Reference proteome</keyword>
<dbReference type="EMBL" id="MCFA01000004">
    <property type="protein sequence ID" value="ORY18983.1"/>
    <property type="molecule type" value="Genomic_DNA"/>
</dbReference>
<proteinExistence type="predicted"/>
<name>A0A1Y2A8Y4_9PLEO</name>
<organism evidence="1 2">
    <name type="scientific">Clohesyomyces aquaticus</name>
    <dbReference type="NCBI Taxonomy" id="1231657"/>
    <lineage>
        <taxon>Eukaryota</taxon>
        <taxon>Fungi</taxon>
        <taxon>Dikarya</taxon>
        <taxon>Ascomycota</taxon>
        <taxon>Pezizomycotina</taxon>
        <taxon>Dothideomycetes</taxon>
        <taxon>Pleosporomycetidae</taxon>
        <taxon>Pleosporales</taxon>
        <taxon>Lindgomycetaceae</taxon>
        <taxon>Clohesyomyces</taxon>
    </lineage>
</organism>
<gene>
    <name evidence="1" type="ORF">BCR34DRAFT_553047</name>
</gene>
<reference evidence="1 2" key="1">
    <citation type="submission" date="2016-07" db="EMBL/GenBank/DDBJ databases">
        <title>Pervasive Adenine N6-methylation of Active Genes in Fungi.</title>
        <authorList>
            <consortium name="DOE Joint Genome Institute"/>
            <person name="Mondo S.J."/>
            <person name="Dannebaum R.O."/>
            <person name="Kuo R.C."/>
            <person name="Labutti K."/>
            <person name="Haridas S."/>
            <person name="Kuo A."/>
            <person name="Salamov A."/>
            <person name="Ahrendt S.R."/>
            <person name="Lipzen A."/>
            <person name="Sullivan W."/>
            <person name="Andreopoulos W.B."/>
            <person name="Clum A."/>
            <person name="Lindquist E."/>
            <person name="Daum C."/>
            <person name="Ramamoorthy G.K."/>
            <person name="Gryganskyi A."/>
            <person name="Culley D."/>
            <person name="Magnuson J.K."/>
            <person name="James T.Y."/>
            <person name="O'Malley M.A."/>
            <person name="Stajich J.E."/>
            <person name="Spatafora J.W."/>
            <person name="Visel A."/>
            <person name="Grigoriev I.V."/>
        </authorList>
    </citation>
    <scope>NUCLEOTIDE SEQUENCE [LARGE SCALE GENOMIC DNA]</scope>
    <source>
        <strain evidence="1 2">CBS 115471</strain>
    </source>
</reference>